<protein>
    <submittedName>
        <fullName evidence="1">Uncharacterized protein</fullName>
    </submittedName>
</protein>
<accession>Q0CAW8</accession>
<organism evidence="1 2">
    <name type="scientific">Aspergillus terreus (strain NIH 2624 / FGSC A1156)</name>
    <dbReference type="NCBI Taxonomy" id="341663"/>
    <lineage>
        <taxon>Eukaryota</taxon>
        <taxon>Fungi</taxon>
        <taxon>Dikarya</taxon>
        <taxon>Ascomycota</taxon>
        <taxon>Pezizomycotina</taxon>
        <taxon>Eurotiomycetes</taxon>
        <taxon>Eurotiomycetidae</taxon>
        <taxon>Eurotiales</taxon>
        <taxon>Aspergillaceae</taxon>
        <taxon>Aspergillus</taxon>
        <taxon>Aspergillus subgen. Circumdati</taxon>
    </lineage>
</organism>
<dbReference type="STRING" id="341663.Q0CAW8"/>
<dbReference type="HOGENOM" id="CLU_138695_1_0_1"/>
<dbReference type="RefSeq" id="XP_001217788.1">
    <property type="nucleotide sequence ID" value="XM_001217787.1"/>
</dbReference>
<gene>
    <name evidence="1" type="ORF">ATEG_09166</name>
</gene>
<dbReference type="EMBL" id="CH476607">
    <property type="protein sequence ID" value="EAU30303.1"/>
    <property type="molecule type" value="Genomic_DNA"/>
</dbReference>
<name>Q0CAW8_ASPTN</name>
<evidence type="ECO:0000313" key="1">
    <source>
        <dbReference type="EMBL" id="EAU30303.1"/>
    </source>
</evidence>
<dbReference type="AlphaFoldDB" id="Q0CAW8"/>
<reference evidence="2" key="1">
    <citation type="submission" date="2005-09" db="EMBL/GenBank/DDBJ databases">
        <title>Annotation of the Aspergillus terreus NIH2624 genome.</title>
        <authorList>
            <person name="Birren B.W."/>
            <person name="Lander E.S."/>
            <person name="Galagan J.E."/>
            <person name="Nusbaum C."/>
            <person name="Devon K."/>
            <person name="Henn M."/>
            <person name="Ma L.-J."/>
            <person name="Jaffe D.B."/>
            <person name="Butler J."/>
            <person name="Alvarez P."/>
            <person name="Gnerre S."/>
            <person name="Grabherr M."/>
            <person name="Kleber M."/>
            <person name="Mauceli E.W."/>
            <person name="Brockman W."/>
            <person name="Rounsley S."/>
            <person name="Young S.K."/>
            <person name="LaButti K."/>
            <person name="Pushparaj V."/>
            <person name="DeCaprio D."/>
            <person name="Crawford M."/>
            <person name="Koehrsen M."/>
            <person name="Engels R."/>
            <person name="Montgomery P."/>
            <person name="Pearson M."/>
            <person name="Howarth C."/>
            <person name="Larson L."/>
            <person name="Luoma S."/>
            <person name="White J."/>
            <person name="Alvarado L."/>
            <person name="Kodira C.D."/>
            <person name="Zeng Q."/>
            <person name="Oleary S."/>
            <person name="Yandava C."/>
            <person name="Denning D.W."/>
            <person name="Nierman W.C."/>
            <person name="Milne T."/>
            <person name="Madden K."/>
        </authorList>
    </citation>
    <scope>NUCLEOTIDE SEQUENCE [LARGE SCALE GENOMIC DNA]</scope>
    <source>
        <strain evidence="2">NIH 2624 / FGSC A1156</strain>
    </source>
</reference>
<proteinExistence type="predicted"/>
<evidence type="ECO:0000313" key="2">
    <source>
        <dbReference type="Proteomes" id="UP000007963"/>
    </source>
</evidence>
<dbReference type="VEuPathDB" id="FungiDB:ATEG_09166"/>
<dbReference type="Proteomes" id="UP000007963">
    <property type="component" value="Unassembled WGS sequence"/>
</dbReference>
<dbReference type="OMA" id="CTADEDF"/>
<dbReference type="OrthoDB" id="4186099at2759"/>
<sequence>MDLGYPKANSERTTSKAYFTSIPTMKFSTVLVVLGVASGAVAVRCNQGLTYCGSSLLKKGNYRADIVACLEREGQPTTTDYILYSRFLCTADEDFLIWVDKCPTGGCMDNGSGRDDTCA</sequence>
<dbReference type="GeneID" id="4353872"/>